<keyword evidence="1" id="KW-0472">Membrane</keyword>
<keyword evidence="3" id="KW-1185">Reference proteome</keyword>
<dbReference type="EMBL" id="CP060789">
    <property type="protein sequence ID" value="QNP55816.1"/>
    <property type="molecule type" value="Genomic_DNA"/>
</dbReference>
<reference evidence="2 3" key="1">
    <citation type="submission" date="2020-08" db="EMBL/GenBank/DDBJ databases">
        <title>Genome sequence of Tessaracoccus defluvii JCM 17540T.</title>
        <authorList>
            <person name="Hyun D.-W."/>
            <person name="Bae J.-W."/>
        </authorList>
    </citation>
    <scope>NUCLEOTIDE SEQUENCE [LARGE SCALE GENOMIC DNA]</scope>
    <source>
        <strain evidence="2 3">JCM 17540</strain>
    </source>
</reference>
<organism evidence="2 3">
    <name type="scientific">Tessaracoccus defluvii</name>
    <dbReference type="NCBI Taxonomy" id="1285901"/>
    <lineage>
        <taxon>Bacteria</taxon>
        <taxon>Bacillati</taxon>
        <taxon>Actinomycetota</taxon>
        <taxon>Actinomycetes</taxon>
        <taxon>Propionibacteriales</taxon>
        <taxon>Propionibacteriaceae</taxon>
        <taxon>Tessaracoccus</taxon>
    </lineage>
</organism>
<name>A0A7H0H5K0_9ACTN</name>
<evidence type="ECO:0000313" key="2">
    <source>
        <dbReference type="EMBL" id="QNP55816.1"/>
    </source>
</evidence>
<evidence type="ECO:0000313" key="3">
    <source>
        <dbReference type="Proteomes" id="UP000516117"/>
    </source>
</evidence>
<dbReference type="KEGG" id="tdf:H9L22_17115"/>
<feature type="transmembrane region" description="Helical" evidence="1">
    <location>
        <begin position="83"/>
        <end position="104"/>
    </location>
</feature>
<dbReference type="RefSeq" id="WP_187720945.1">
    <property type="nucleotide sequence ID" value="NZ_BAABBL010000010.1"/>
</dbReference>
<gene>
    <name evidence="2" type="ORF">H9L22_17115</name>
</gene>
<dbReference type="AlphaFoldDB" id="A0A7H0H5K0"/>
<sequence length="191" mass="21107">MTQPKEIATLPPIEELRRDVVPSPRTGEPRRPWTVFLAAAFGYLALAAVGVSYGIHWWDAVHPESYANSANLLQWVKPEPGKWLSLTLEGAIALAAVVAGGAPAIAGFQAWNGWRWSRWAGLAAVVLTGGWTAIMNNAAFVALGLAVVSAALIFVPPTPRYFSEWAQVRAARPEQYRRPEWIFYGRLPRFR</sequence>
<accession>A0A7H0H5K0</accession>
<keyword evidence="1" id="KW-0812">Transmembrane</keyword>
<keyword evidence="1" id="KW-1133">Transmembrane helix</keyword>
<evidence type="ECO:0000256" key="1">
    <source>
        <dbReference type="SAM" id="Phobius"/>
    </source>
</evidence>
<feature type="transmembrane region" description="Helical" evidence="1">
    <location>
        <begin position="140"/>
        <end position="162"/>
    </location>
</feature>
<dbReference type="Proteomes" id="UP000516117">
    <property type="component" value="Chromosome"/>
</dbReference>
<protein>
    <submittedName>
        <fullName evidence="2">Uncharacterized protein</fullName>
    </submittedName>
</protein>
<feature type="transmembrane region" description="Helical" evidence="1">
    <location>
        <begin position="33"/>
        <end position="55"/>
    </location>
</feature>
<proteinExistence type="predicted"/>